<proteinExistence type="predicted"/>
<sequence length="172" mass="20669">MSFLEENFQRSKIECEHLMKENEKKNILLNLIDFKLKNLIGKNSNNIEHNLNELEKQWKNIHLKINLLEEKLIERDNGTLQLTQKLEEQVLNLKHDLDQRHQTFLTQKNQLLQTNQNQIQNLNIQLQEMETRANEYEQLLKISNNENKKNIDEINKFNLILKHLISLLIPIR</sequence>
<reference evidence="2" key="1">
    <citation type="submission" date="2021-02" db="EMBL/GenBank/DDBJ databases">
        <authorList>
            <person name="Nowell W R."/>
        </authorList>
    </citation>
    <scope>NUCLEOTIDE SEQUENCE</scope>
</reference>
<protein>
    <submittedName>
        <fullName evidence="2">Uncharacterized protein</fullName>
    </submittedName>
</protein>
<organism evidence="2 3">
    <name type="scientific">Rotaria magnacalcarata</name>
    <dbReference type="NCBI Taxonomy" id="392030"/>
    <lineage>
        <taxon>Eukaryota</taxon>
        <taxon>Metazoa</taxon>
        <taxon>Spiralia</taxon>
        <taxon>Gnathifera</taxon>
        <taxon>Rotifera</taxon>
        <taxon>Eurotatoria</taxon>
        <taxon>Bdelloidea</taxon>
        <taxon>Philodinida</taxon>
        <taxon>Philodinidae</taxon>
        <taxon>Rotaria</taxon>
    </lineage>
</organism>
<dbReference type="EMBL" id="CAJOBH010259101">
    <property type="protein sequence ID" value="CAF5152950.1"/>
    <property type="molecule type" value="Genomic_DNA"/>
</dbReference>
<comment type="caution">
    <text evidence="2">The sequence shown here is derived from an EMBL/GenBank/DDBJ whole genome shotgun (WGS) entry which is preliminary data.</text>
</comment>
<accession>A0A8S3G4N3</accession>
<dbReference type="Proteomes" id="UP000681967">
    <property type="component" value="Unassembled WGS sequence"/>
</dbReference>
<gene>
    <name evidence="2" type="ORF">BYL167_LOCUS72695</name>
</gene>
<feature type="coiled-coil region" evidence="1">
    <location>
        <begin position="1"/>
        <end position="71"/>
    </location>
</feature>
<evidence type="ECO:0000313" key="2">
    <source>
        <dbReference type="EMBL" id="CAF5152950.1"/>
    </source>
</evidence>
<evidence type="ECO:0000256" key="1">
    <source>
        <dbReference type="SAM" id="Coils"/>
    </source>
</evidence>
<name>A0A8S3G4N3_9BILA</name>
<dbReference type="AlphaFoldDB" id="A0A8S3G4N3"/>
<evidence type="ECO:0000313" key="3">
    <source>
        <dbReference type="Proteomes" id="UP000681967"/>
    </source>
</evidence>
<feature type="coiled-coil region" evidence="1">
    <location>
        <begin position="105"/>
        <end position="146"/>
    </location>
</feature>
<feature type="non-terminal residue" evidence="2">
    <location>
        <position position="1"/>
    </location>
</feature>
<keyword evidence="1" id="KW-0175">Coiled coil</keyword>